<dbReference type="GO" id="GO:0005975">
    <property type="term" value="P:carbohydrate metabolic process"/>
    <property type="evidence" value="ECO:0007669"/>
    <property type="project" value="InterPro"/>
</dbReference>
<comment type="caution">
    <text evidence="3">The sequence shown here is derived from an EMBL/GenBank/DDBJ whole genome shotgun (WGS) entry which is preliminary data.</text>
</comment>
<gene>
    <name evidence="3" type="ORF">EFW17_19185</name>
</gene>
<dbReference type="Proteomes" id="UP000269198">
    <property type="component" value="Unassembled WGS sequence"/>
</dbReference>
<feature type="region of interest" description="Disordered" evidence="1">
    <location>
        <begin position="1"/>
        <end position="22"/>
    </location>
</feature>
<sequence length="1299" mass="141192">MEERVHHAERTGDPSPLLSSAARADADTLTKELLLGRLNRLDQEAFTRAAHALGSLRWQRHQALVGGDSGDDLEGAVVAFAACLIRGRTDVPASLLPRIAEQATPAVVEAFQSALEVPDPDTLAYVAQLWERVVDATPNGHPDRPVMLSSRGVTLHHRFDLTGDPEDLDGAVTALREAATTIPPDHSERSNVLRNLGNVLEDLYLRTGHGEHLDEVIGACRAFAAVSPVEDPALPLILSNLAAWLRSRFRHTNDGADLNEAVDAAQRAVDLSAPDDPNQAMFRLNLGSTLGVRYQYAGNREDVERAVSILEEAADADPPNHSTRQEILSGLDLAKRLRDLGPELEPEVATALSEEGEDDPTATLMSLGLARYSRFHNTGHVPDLDTAIAVFREVERADSTGQQEQGLVPGLLAEALRERFEQGGDHGDLDEATRVGQRALELGTTSTSLRPVLLSAVGLAFRDRSGLTGDLAALDTAIGHLREAERTTPDNSPNRAMHLSNLAGALRERHQWTGDGTDLDSAIALLRESVDITDDGDPEQVRFLANLANALHTRYHVTGDPTDLSTAIDVAQHAADKAPDGRPDRPIFLSNLGAMLCERHGITGDPSDLDAAVRFGRKASDTAPEGALNRAMYHSQLATTLRVRHGLTGEVSDLDTAISHLREAERTTPDDDPNRTKYMLNLGYALEQRFALSDCPHDRDSATAAYTAAWETSSGPPSTRIAAAREAARLLRATAPGRSCDLLEDAVRLLPTIAPRWLRRDDQQRTIGACFGLADEAAAAALNDHRSGERQRAARALQALETGRAVLMSQRLDTRGDVSDLAAHHPELARRFVELRDRLDSPESEPAMPEPESPASALARHERVTTERRRLAAELDALLERIRDLDGYASFAGTPPMEELQAEARPGPIVVFTCEDERGHALLLTEDGVGHLDLPGLRRDTVITHVDLFQEAVEITMSGEDRSRRSEAEATMNRILRWLWDEATGPVLEALGHRSTPSDGETWPRVWWVPGALLGFLPIHAAGHHTDPKEDPGRRTVMDRVVSSHTPTVRALRRSRARTPEHSATRRALIVAMPTTPGPSGGAPEFDALPFVDTEVERVSRQVPDSVLLREPTHGEGDTTADVSHLPTRSNVLAHLPEADIAHFACHGKTDPGDPSQGLLVLRDYATTPLTVASLDTVHLDRVRLAYLSACRTSGPELSPLMDEAVTLASAFQIAGFPHVISTLWEVNDEFAGRVAGSFYSRLRTDDGELDPGRAAHALHHTIRDLRDFRDLGGVVATDAIPTGTRAPSLWAGYMHTGC</sequence>
<name>A0A3N0E3M3_9ACTN</name>
<evidence type="ECO:0000313" key="3">
    <source>
        <dbReference type="EMBL" id="RNL82435.1"/>
    </source>
</evidence>
<dbReference type="SUPFAM" id="SSF48208">
    <property type="entry name" value="Six-hairpin glycosidases"/>
    <property type="match status" value="1"/>
</dbReference>
<dbReference type="OrthoDB" id="3206999at2"/>
<evidence type="ECO:0000256" key="1">
    <source>
        <dbReference type="SAM" id="MobiDB-lite"/>
    </source>
</evidence>
<keyword evidence="4" id="KW-1185">Reference proteome</keyword>
<dbReference type="InterPro" id="IPR011990">
    <property type="entry name" value="TPR-like_helical_dom_sf"/>
</dbReference>
<evidence type="ECO:0000313" key="4">
    <source>
        <dbReference type="Proteomes" id="UP000269198"/>
    </source>
</evidence>
<feature type="region of interest" description="Disordered" evidence="1">
    <location>
        <begin position="840"/>
        <end position="864"/>
    </location>
</feature>
<protein>
    <submittedName>
        <fullName evidence="3">CHAT domain-containing protein</fullName>
    </submittedName>
</protein>
<feature type="domain" description="CHAT" evidence="2">
    <location>
        <begin position="974"/>
        <end position="1298"/>
    </location>
</feature>
<dbReference type="EMBL" id="RJMB01000023">
    <property type="protein sequence ID" value="RNL82435.1"/>
    <property type="molecule type" value="Genomic_DNA"/>
</dbReference>
<accession>A0A3N0E3M3</accession>
<dbReference type="Pfam" id="PF12770">
    <property type="entry name" value="CHAT"/>
    <property type="match status" value="1"/>
</dbReference>
<dbReference type="InterPro" id="IPR024983">
    <property type="entry name" value="CHAT_dom"/>
</dbReference>
<dbReference type="InterPro" id="IPR008928">
    <property type="entry name" value="6-hairpin_glycosidase_sf"/>
</dbReference>
<organism evidence="3 4">
    <name type="scientific">Halostreptopolyspora alba</name>
    <dbReference type="NCBI Taxonomy" id="2487137"/>
    <lineage>
        <taxon>Bacteria</taxon>
        <taxon>Bacillati</taxon>
        <taxon>Actinomycetota</taxon>
        <taxon>Actinomycetes</taxon>
        <taxon>Streptosporangiales</taxon>
        <taxon>Nocardiopsidaceae</taxon>
        <taxon>Halostreptopolyspora</taxon>
    </lineage>
</organism>
<feature type="compositionally biased region" description="Basic and acidic residues" evidence="1">
    <location>
        <begin position="1"/>
        <end position="12"/>
    </location>
</feature>
<evidence type="ECO:0000259" key="2">
    <source>
        <dbReference type="Pfam" id="PF12770"/>
    </source>
</evidence>
<dbReference type="RefSeq" id="WP_123202807.1">
    <property type="nucleotide sequence ID" value="NZ_RJMB01000023.1"/>
</dbReference>
<dbReference type="Gene3D" id="1.25.40.10">
    <property type="entry name" value="Tetratricopeptide repeat domain"/>
    <property type="match status" value="3"/>
</dbReference>
<feature type="region of interest" description="Disordered" evidence="1">
    <location>
        <begin position="1042"/>
        <end position="1063"/>
    </location>
</feature>
<reference evidence="3 4" key="1">
    <citation type="submission" date="2018-11" db="EMBL/GenBank/DDBJ databases">
        <title>The genome draft of YIM 96095.</title>
        <authorList>
            <person name="Tang S.-K."/>
            <person name="Chunyu W.-X."/>
            <person name="Feng Y.-Z."/>
        </authorList>
    </citation>
    <scope>NUCLEOTIDE SEQUENCE [LARGE SCALE GENOMIC DNA]</scope>
    <source>
        <strain evidence="3 4">YIM 96095</strain>
    </source>
</reference>
<proteinExistence type="predicted"/>